<sequence length="381" mass="42989">MEPDEELGLPLLLTFDLDDWDAMLTVIFEPQADLWWGHLEGPEAATAQASITSHGDWLDTAGVLAWVERATRSTEHRRAAPFLLARAAPESPEEAWIEAARRLLSDDDPLVREAMARGLIEGVSSVATTAKLQPELETIADADPCDSVRRAARLALDRAEEPRFEVPRRFRHFDTSNIDDTSIKQRRAVFRDQDIHADDFAVLAQDVGMVWDGSTHTAHGFEARSEFWTDPASQVQVAFVDDPIMGVAFLVIRGDQTRRVAKLLEAAEVTSADELLEAYQSASARDLEQRFSYLRQLICALEPRRAPKDAIDLLVSLVSSPEFDEAYAAITALDYCWEDRLARAIGDRLAEERRPKLRRQARDVLDRYLSKLERLRRAEPD</sequence>
<proteinExistence type="predicted"/>
<reference evidence="1 2" key="1">
    <citation type="submission" date="2019-06" db="EMBL/GenBank/DDBJ databases">
        <title>Persicimonas caeni gen. nov., sp. nov., a predatory bacterium isolated from solar saltern.</title>
        <authorList>
            <person name="Wang S."/>
        </authorList>
    </citation>
    <scope>NUCLEOTIDE SEQUENCE [LARGE SCALE GENOMIC DNA]</scope>
    <source>
        <strain evidence="1 2">YN101</strain>
    </source>
</reference>
<dbReference type="InterPro" id="IPR016024">
    <property type="entry name" value="ARM-type_fold"/>
</dbReference>
<dbReference type="AlphaFoldDB" id="A0A4Y6PVX6"/>
<dbReference type="EMBL" id="CP041186">
    <property type="protein sequence ID" value="QDG52269.1"/>
    <property type="molecule type" value="Genomic_DNA"/>
</dbReference>
<evidence type="ECO:0008006" key="3">
    <source>
        <dbReference type="Google" id="ProtNLM"/>
    </source>
</evidence>
<dbReference type="Gene3D" id="1.25.10.10">
    <property type="entry name" value="Leucine-rich Repeat Variant"/>
    <property type="match status" value="1"/>
</dbReference>
<evidence type="ECO:0000313" key="1">
    <source>
        <dbReference type="EMBL" id="QDG52269.1"/>
    </source>
</evidence>
<keyword evidence="2" id="KW-1185">Reference proteome</keyword>
<name>A0A4Y6PVX6_PERCE</name>
<dbReference type="SUPFAM" id="SSF48371">
    <property type="entry name" value="ARM repeat"/>
    <property type="match status" value="1"/>
</dbReference>
<organism evidence="1 2">
    <name type="scientific">Persicimonas caeni</name>
    <dbReference type="NCBI Taxonomy" id="2292766"/>
    <lineage>
        <taxon>Bacteria</taxon>
        <taxon>Deltaproteobacteria</taxon>
        <taxon>Bradymonadales</taxon>
        <taxon>Bradymonadaceae</taxon>
        <taxon>Persicimonas</taxon>
    </lineage>
</organism>
<dbReference type="RefSeq" id="WP_141198741.1">
    <property type="nucleotide sequence ID" value="NZ_CP041186.1"/>
</dbReference>
<dbReference type="Proteomes" id="UP000315995">
    <property type="component" value="Chromosome"/>
</dbReference>
<accession>A0A4Y6PVX6</accession>
<dbReference type="InterPro" id="IPR011989">
    <property type="entry name" value="ARM-like"/>
</dbReference>
<gene>
    <name evidence="1" type="ORF">FIV42_16445</name>
</gene>
<protein>
    <recommendedName>
        <fullName evidence="3">HEAT repeat domain-containing protein</fullName>
    </recommendedName>
</protein>
<accession>A0A5B8Y7B5</accession>
<evidence type="ECO:0000313" key="2">
    <source>
        <dbReference type="Proteomes" id="UP000315995"/>
    </source>
</evidence>